<dbReference type="PROSITE" id="PS00134">
    <property type="entry name" value="TRYPSIN_HIS"/>
    <property type="match status" value="1"/>
</dbReference>
<organism evidence="10 11">
    <name type="scientific">Hermetia illucens</name>
    <name type="common">Black soldier fly</name>
    <dbReference type="NCBI Taxonomy" id="343691"/>
    <lineage>
        <taxon>Eukaryota</taxon>
        <taxon>Metazoa</taxon>
        <taxon>Ecdysozoa</taxon>
        <taxon>Arthropoda</taxon>
        <taxon>Hexapoda</taxon>
        <taxon>Insecta</taxon>
        <taxon>Pterygota</taxon>
        <taxon>Neoptera</taxon>
        <taxon>Endopterygota</taxon>
        <taxon>Diptera</taxon>
        <taxon>Brachycera</taxon>
        <taxon>Stratiomyomorpha</taxon>
        <taxon>Stratiomyidae</taxon>
        <taxon>Hermetiinae</taxon>
        <taxon>Hermetia</taxon>
    </lineage>
</organism>
<evidence type="ECO:0000259" key="9">
    <source>
        <dbReference type="PROSITE" id="PS50240"/>
    </source>
</evidence>
<evidence type="ECO:0000256" key="8">
    <source>
        <dbReference type="SAM" id="SignalP"/>
    </source>
</evidence>
<name>A0A7R8YLW3_HERIL</name>
<dbReference type="PRINTS" id="PR00722">
    <property type="entry name" value="CHYMOTRYPSIN"/>
</dbReference>
<feature type="signal peptide" evidence="8">
    <location>
        <begin position="1"/>
        <end position="19"/>
    </location>
</feature>
<dbReference type="GO" id="GO:0004252">
    <property type="term" value="F:serine-type endopeptidase activity"/>
    <property type="evidence" value="ECO:0007669"/>
    <property type="project" value="InterPro"/>
</dbReference>
<evidence type="ECO:0000256" key="7">
    <source>
        <dbReference type="RuleBase" id="RU363034"/>
    </source>
</evidence>
<dbReference type="PANTHER" id="PTHR24260:SF145">
    <property type="entry name" value="FI17609P1-RELATED"/>
    <property type="match status" value="1"/>
</dbReference>
<dbReference type="Pfam" id="PF00089">
    <property type="entry name" value="Trypsin"/>
    <property type="match status" value="1"/>
</dbReference>
<evidence type="ECO:0000256" key="2">
    <source>
        <dbReference type="ARBA" id="ARBA00022837"/>
    </source>
</evidence>
<dbReference type="FunFam" id="2.40.10.10:FF:000028">
    <property type="entry name" value="Serine protease easter"/>
    <property type="match status" value="1"/>
</dbReference>
<keyword evidence="11" id="KW-1185">Reference proteome</keyword>
<evidence type="ECO:0000256" key="6">
    <source>
        <dbReference type="ARBA" id="ARBA00024195"/>
    </source>
</evidence>
<dbReference type="InterPro" id="IPR001254">
    <property type="entry name" value="Trypsin_dom"/>
</dbReference>
<keyword evidence="5" id="KW-0325">Glycoprotein</keyword>
<evidence type="ECO:0000256" key="1">
    <source>
        <dbReference type="ARBA" id="ARBA00022729"/>
    </source>
</evidence>
<feature type="chain" id="PRO_5031336280" description="Peptidase S1 domain-containing protein" evidence="8">
    <location>
        <begin position="20"/>
        <end position="311"/>
    </location>
</feature>
<dbReference type="InterPro" id="IPR009003">
    <property type="entry name" value="Peptidase_S1_PA"/>
</dbReference>
<evidence type="ECO:0000256" key="4">
    <source>
        <dbReference type="ARBA" id="ARBA00023157"/>
    </source>
</evidence>
<feature type="domain" description="Peptidase S1" evidence="9">
    <location>
        <begin position="59"/>
        <end position="311"/>
    </location>
</feature>
<dbReference type="CDD" id="cd00190">
    <property type="entry name" value="Tryp_SPc"/>
    <property type="match status" value="1"/>
</dbReference>
<dbReference type="InterPro" id="IPR043504">
    <property type="entry name" value="Peptidase_S1_PA_chymotrypsin"/>
</dbReference>
<dbReference type="AlphaFoldDB" id="A0A7R8YLW3"/>
<dbReference type="SUPFAM" id="SSF50494">
    <property type="entry name" value="Trypsin-like serine proteases"/>
    <property type="match status" value="1"/>
</dbReference>
<reference evidence="10 11" key="1">
    <citation type="submission" date="2020-11" db="EMBL/GenBank/DDBJ databases">
        <authorList>
            <person name="Wallbank WR R."/>
            <person name="Pardo Diaz C."/>
            <person name="Kozak K."/>
            <person name="Martin S."/>
            <person name="Jiggins C."/>
            <person name="Moest M."/>
            <person name="Warren A I."/>
            <person name="Generalovic N T."/>
            <person name="Byers J.R.P. K."/>
            <person name="Montejo-Kovacevich G."/>
            <person name="Yen C E."/>
        </authorList>
    </citation>
    <scope>NUCLEOTIDE SEQUENCE [LARGE SCALE GENOMIC DNA]</scope>
</reference>
<dbReference type="OrthoDB" id="9028152at2759"/>
<protein>
    <recommendedName>
        <fullName evidence="9">Peptidase S1 domain-containing protein</fullName>
    </recommendedName>
</protein>
<dbReference type="PROSITE" id="PS50240">
    <property type="entry name" value="TRYPSIN_DOM"/>
    <property type="match status" value="1"/>
</dbReference>
<dbReference type="InterPro" id="IPR018114">
    <property type="entry name" value="TRYPSIN_HIS"/>
</dbReference>
<dbReference type="InterPro" id="IPR051333">
    <property type="entry name" value="CLIP_Serine_Protease"/>
</dbReference>
<sequence length="311" mass="35098">MNLSFWLIIVLQLLSATSCLPNNRNSENSRSKKSEEPTNWDEVLPVTSVCCAQSRNFEVYNGKRSKYGEFPSLAILHYVNSSEISNFPCAGTLINKRHILTAAHCVTGNILKISGKLYKIRLGEHNLSKTVCTNGTCNNGVVEMDIEKILIHEGYDNRTKIHDIALIRFSREIANYRINIRPVCLRWSPESPNPEFLPTHKFIAVGWGRTLNAKRSNVSSKLEIPWYHHEDCKQRYSKVRINITDTQICAGGKFKEDTCDGDSGGPLLTKIYGCNYLDGIVSSGRGCGLEDWPGIYTNVTAHKDWIMENLK</sequence>
<dbReference type="PROSITE" id="PS00135">
    <property type="entry name" value="TRYPSIN_SER"/>
    <property type="match status" value="1"/>
</dbReference>
<dbReference type="InParanoid" id="A0A7R8YLW3"/>
<keyword evidence="3" id="KW-0865">Zymogen</keyword>
<keyword evidence="4" id="KW-1015">Disulfide bond</keyword>
<gene>
    <name evidence="10" type="ORF">HERILL_LOCUS1241</name>
</gene>
<keyword evidence="7" id="KW-0720">Serine protease</keyword>
<dbReference type="Gene3D" id="2.40.10.10">
    <property type="entry name" value="Trypsin-like serine proteases"/>
    <property type="match status" value="2"/>
</dbReference>
<dbReference type="Proteomes" id="UP000594454">
    <property type="component" value="Chromosome 1"/>
</dbReference>
<dbReference type="InterPro" id="IPR001314">
    <property type="entry name" value="Peptidase_S1A"/>
</dbReference>
<keyword evidence="2" id="KW-0106">Calcium</keyword>
<evidence type="ECO:0000313" key="10">
    <source>
        <dbReference type="EMBL" id="CAD7077943.1"/>
    </source>
</evidence>
<keyword evidence="1 8" id="KW-0732">Signal</keyword>
<evidence type="ECO:0000256" key="3">
    <source>
        <dbReference type="ARBA" id="ARBA00023145"/>
    </source>
</evidence>
<dbReference type="InterPro" id="IPR033116">
    <property type="entry name" value="TRYPSIN_SER"/>
</dbReference>
<dbReference type="SMART" id="SM00020">
    <property type="entry name" value="Tryp_SPc"/>
    <property type="match status" value="1"/>
</dbReference>
<proteinExistence type="inferred from homology"/>
<evidence type="ECO:0000313" key="11">
    <source>
        <dbReference type="Proteomes" id="UP000594454"/>
    </source>
</evidence>
<dbReference type="GO" id="GO:0006508">
    <property type="term" value="P:proteolysis"/>
    <property type="evidence" value="ECO:0007669"/>
    <property type="project" value="UniProtKB-KW"/>
</dbReference>
<accession>A0A7R8YLW3</accession>
<comment type="similarity">
    <text evidence="6">Belongs to the peptidase S1 family. CLIP subfamily.</text>
</comment>
<dbReference type="EMBL" id="LR899009">
    <property type="protein sequence ID" value="CAD7077943.1"/>
    <property type="molecule type" value="Genomic_DNA"/>
</dbReference>
<dbReference type="PANTHER" id="PTHR24260">
    <property type="match status" value="1"/>
</dbReference>
<evidence type="ECO:0000256" key="5">
    <source>
        <dbReference type="ARBA" id="ARBA00023180"/>
    </source>
</evidence>
<keyword evidence="7" id="KW-0378">Hydrolase</keyword>
<keyword evidence="7" id="KW-0645">Protease</keyword>